<feature type="compositionally biased region" description="Low complexity" evidence="1">
    <location>
        <begin position="1"/>
        <end position="14"/>
    </location>
</feature>
<dbReference type="Proteomes" id="UP000499080">
    <property type="component" value="Unassembled WGS sequence"/>
</dbReference>
<evidence type="ECO:0000313" key="2">
    <source>
        <dbReference type="EMBL" id="GBN40496.1"/>
    </source>
</evidence>
<evidence type="ECO:0000256" key="1">
    <source>
        <dbReference type="SAM" id="MobiDB-lite"/>
    </source>
</evidence>
<accession>A0A4Y2NRZ0</accession>
<dbReference type="AlphaFoldDB" id="A0A4Y2NRZ0"/>
<protein>
    <submittedName>
        <fullName evidence="2">Uncharacterized protein</fullName>
    </submittedName>
</protein>
<keyword evidence="3" id="KW-1185">Reference proteome</keyword>
<comment type="caution">
    <text evidence="2">The sequence shown here is derived from an EMBL/GenBank/DDBJ whole genome shotgun (WGS) entry which is preliminary data.</text>
</comment>
<gene>
    <name evidence="2" type="ORF">AVEN_275205_1</name>
</gene>
<organism evidence="2 3">
    <name type="scientific">Araneus ventricosus</name>
    <name type="common">Orbweaver spider</name>
    <name type="synonym">Epeira ventricosa</name>
    <dbReference type="NCBI Taxonomy" id="182803"/>
    <lineage>
        <taxon>Eukaryota</taxon>
        <taxon>Metazoa</taxon>
        <taxon>Ecdysozoa</taxon>
        <taxon>Arthropoda</taxon>
        <taxon>Chelicerata</taxon>
        <taxon>Arachnida</taxon>
        <taxon>Araneae</taxon>
        <taxon>Araneomorphae</taxon>
        <taxon>Entelegynae</taxon>
        <taxon>Araneoidea</taxon>
        <taxon>Araneidae</taxon>
        <taxon>Araneus</taxon>
    </lineage>
</organism>
<sequence length="93" mass="10235">MVPGPTAPSTTGPTRKAAHRHSQPRRLPWCYSDSYTLKATPGTVTTSPGDPFSSPLSRPAISWDTDRLIHLGQKWRLMGRHAQPTRGEVICCP</sequence>
<evidence type="ECO:0000313" key="3">
    <source>
        <dbReference type="Proteomes" id="UP000499080"/>
    </source>
</evidence>
<reference evidence="2 3" key="1">
    <citation type="journal article" date="2019" name="Sci. Rep.">
        <title>Orb-weaving spider Araneus ventricosus genome elucidates the spidroin gene catalogue.</title>
        <authorList>
            <person name="Kono N."/>
            <person name="Nakamura H."/>
            <person name="Ohtoshi R."/>
            <person name="Moran D.A.P."/>
            <person name="Shinohara A."/>
            <person name="Yoshida Y."/>
            <person name="Fujiwara M."/>
            <person name="Mori M."/>
            <person name="Tomita M."/>
            <person name="Arakawa K."/>
        </authorList>
    </citation>
    <scope>NUCLEOTIDE SEQUENCE [LARGE SCALE GENOMIC DNA]</scope>
</reference>
<feature type="region of interest" description="Disordered" evidence="1">
    <location>
        <begin position="1"/>
        <end position="24"/>
    </location>
</feature>
<dbReference type="EMBL" id="BGPR01009514">
    <property type="protein sequence ID" value="GBN40496.1"/>
    <property type="molecule type" value="Genomic_DNA"/>
</dbReference>
<name>A0A4Y2NRZ0_ARAVE</name>
<proteinExistence type="predicted"/>